<protein>
    <submittedName>
        <fullName evidence="2">Phosphatase PAP2 family protein</fullName>
    </submittedName>
</protein>
<accession>A0ABU8AYC6</accession>
<reference evidence="2" key="1">
    <citation type="submission" date="2023-04" db="EMBL/GenBank/DDBJ databases">
        <title>Genomic diversity of scab-causing Streptomyces spp. in the province of Quebec, Canada.</title>
        <authorList>
            <person name="Biessy A."/>
            <person name="Cadieux M."/>
            <person name="Ciotola M."/>
            <person name="Filion M."/>
        </authorList>
    </citation>
    <scope>NUCLEOTIDE SEQUENCE</scope>
    <source>
        <strain evidence="2">B21-115</strain>
    </source>
</reference>
<comment type="caution">
    <text evidence="2">The sequence shown here is derived from an EMBL/GenBank/DDBJ whole genome shotgun (WGS) entry which is preliminary data.</text>
</comment>
<name>A0ABU8AYC6_9ACTN</name>
<evidence type="ECO:0000313" key="3">
    <source>
        <dbReference type="Proteomes" id="UP001310290"/>
    </source>
</evidence>
<evidence type="ECO:0000259" key="1">
    <source>
        <dbReference type="Pfam" id="PF01569"/>
    </source>
</evidence>
<dbReference type="InterPro" id="IPR036938">
    <property type="entry name" value="PAP2/HPO_sf"/>
</dbReference>
<dbReference type="EMBL" id="JARULZ010000002">
    <property type="protein sequence ID" value="MEH0638208.1"/>
    <property type="molecule type" value="Genomic_DNA"/>
</dbReference>
<dbReference type="Pfam" id="PF01569">
    <property type="entry name" value="PAP2"/>
    <property type="match status" value="1"/>
</dbReference>
<keyword evidence="3" id="KW-1185">Reference proteome</keyword>
<proteinExistence type="predicted"/>
<feature type="domain" description="Phosphatidic acid phosphatase type 2/haloperoxidase" evidence="1">
    <location>
        <begin position="9"/>
        <end position="48"/>
    </location>
</feature>
<dbReference type="Gene3D" id="1.20.144.10">
    <property type="entry name" value="Phosphatidic acid phosphatase type 2/haloperoxidase"/>
    <property type="match status" value="1"/>
</dbReference>
<organism evidence="2 3">
    <name type="scientific">Streptomyces bottropensis</name>
    <dbReference type="NCBI Taxonomy" id="42235"/>
    <lineage>
        <taxon>Bacteria</taxon>
        <taxon>Bacillati</taxon>
        <taxon>Actinomycetota</taxon>
        <taxon>Actinomycetes</taxon>
        <taxon>Kitasatosporales</taxon>
        <taxon>Streptomycetaceae</taxon>
        <taxon>Streptomyces</taxon>
    </lineage>
</organism>
<dbReference type="InterPro" id="IPR000326">
    <property type="entry name" value="PAP2/HPO"/>
</dbReference>
<sequence length="57" mass="5626">MSGTGCCARVSAPVLVGAQRIQSGAHYPADVAAGVAIGLAGAALVRAAPRLLRRALL</sequence>
<gene>
    <name evidence="2" type="ORF">QBA35_33750</name>
</gene>
<dbReference type="Proteomes" id="UP001310290">
    <property type="component" value="Unassembled WGS sequence"/>
</dbReference>
<dbReference type="RefSeq" id="WP_334660860.1">
    <property type="nucleotide sequence ID" value="NZ_JARULZ010000002.1"/>
</dbReference>
<evidence type="ECO:0000313" key="2">
    <source>
        <dbReference type="EMBL" id="MEH0638208.1"/>
    </source>
</evidence>
<dbReference type="SUPFAM" id="SSF48317">
    <property type="entry name" value="Acid phosphatase/Vanadium-dependent haloperoxidase"/>
    <property type="match status" value="1"/>
</dbReference>